<keyword evidence="5" id="KW-0482">Metalloprotease</keyword>
<dbReference type="PROSITE" id="PS50249">
    <property type="entry name" value="MPN"/>
    <property type="match status" value="1"/>
</dbReference>
<dbReference type="GO" id="GO:0046872">
    <property type="term" value="F:metal ion binding"/>
    <property type="evidence" value="ECO:0007669"/>
    <property type="project" value="UniProtKB-KW"/>
</dbReference>
<dbReference type="RefSeq" id="WP_012876176.1">
    <property type="nucleotide sequence ID" value="NC_013526.1"/>
</dbReference>
<feature type="region of interest" description="Disordered" evidence="6">
    <location>
        <begin position="1"/>
        <end position="26"/>
    </location>
</feature>
<feature type="domain" description="MPN" evidence="7">
    <location>
        <begin position="24"/>
        <end position="164"/>
    </location>
</feature>
<name>D1CHC4_THET1</name>
<dbReference type="Gene3D" id="3.40.140.10">
    <property type="entry name" value="Cytidine Deaminase, domain 2"/>
    <property type="match status" value="1"/>
</dbReference>
<dbReference type="AlphaFoldDB" id="D1CHC4"/>
<evidence type="ECO:0000256" key="6">
    <source>
        <dbReference type="SAM" id="MobiDB-lite"/>
    </source>
</evidence>
<sequence length="165" mass="18626">MGGTDTARSQSSGELASSGSPGGAKRAPKVLLGWKELKCLLDARGYEQGGFLLKNEDGAIVGVLPVPSRLNSPERYAMDPKEYRRLRRTRKDIAGVIHTHPSGDPEPSEDDRRLTKLFPVREGEYRAVWHPRSGRLTFFDQTGDVWVGYIRRPLWFRLIAPLFYE</sequence>
<dbReference type="Proteomes" id="UP000000323">
    <property type="component" value="Chromosome 2"/>
</dbReference>
<dbReference type="GO" id="GO:0008237">
    <property type="term" value="F:metallopeptidase activity"/>
    <property type="evidence" value="ECO:0007669"/>
    <property type="project" value="UniProtKB-KW"/>
</dbReference>
<keyword evidence="1" id="KW-0645">Protease</keyword>
<dbReference type="OrthoDB" id="9802958at2"/>
<evidence type="ECO:0000313" key="9">
    <source>
        <dbReference type="Proteomes" id="UP000000323"/>
    </source>
</evidence>
<dbReference type="eggNOG" id="COG1310">
    <property type="taxonomic scope" value="Bacteria"/>
</dbReference>
<protein>
    <recommendedName>
        <fullName evidence="7">MPN domain-containing protein</fullName>
    </recommendedName>
</protein>
<dbReference type="Pfam" id="PF14464">
    <property type="entry name" value="Prok-JAB"/>
    <property type="match status" value="1"/>
</dbReference>
<keyword evidence="3" id="KW-0378">Hydrolase</keyword>
<evidence type="ECO:0000256" key="5">
    <source>
        <dbReference type="ARBA" id="ARBA00023049"/>
    </source>
</evidence>
<feature type="compositionally biased region" description="Low complexity" evidence="6">
    <location>
        <begin position="9"/>
        <end position="19"/>
    </location>
</feature>
<evidence type="ECO:0000256" key="4">
    <source>
        <dbReference type="ARBA" id="ARBA00022833"/>
    </source>
</evidence>
<dbReference type="SUPFAM" id="SSF102712">
    <property type="entry name" value="JAB1/MPN domain"/>
    <property type="match status" value="1"/>
</dbReference>
<keyword evidence="2" id="KW-0479">Metal-binding</keyword>
<dbReference type="InterPro" id="IPR028090">
    <property type="entry name" value="JAB_dom_prok"/>
</dbReference>
<evidence type="ECO:0000256" key="3">
    <source>
        <dbReference type="ARBA" id="ARBA00022801"/>
    </source>
</evidence>
<dbReference type="GO" id="GO:0006508">
    <property type="term" value="P:proteolysis"/>
    <property type="evidence" value="ECO:0007669"/>
    <property type="project" value="UniProtKB-KW"/>
</dbReference>
<dbReference type="KEGG" id="ttr:Tter_2246"/>
<accession>D1CHC4</accession>
<proteinExistence type="predicted"/>
<dbReference type="EMBL" id="CP001826">
    <property type="protein sequence ID" value="ACZ43145.1"/>
    <property type="molecule type" value="Genomic_DNA"/>
</dbReference>
<evidence type="ECO:0000313" key="8">
    <source>
        <dbReference type="EMBL" id="ACZ43145.1"/>
    </source>
</evidence>
<keyword evidence="9" id="KW-1185">Reference proteome</keyword>
<organism evidence="8 9">
    <name type="scientific">Thermobaculum terrenum (strain ATCC BAA-798 / CCMEE 7001 / YNP1)</name>
    <dbReference type="NCBI Taxonomy" id="525904"/>
    <lineage>
        <taxon>Bacteria</taxon>
        <taxon>Bacillati</taxon>
        <taxon>Chloroflexota</taxon>
        <taxon>Chloroflexia</taxon>
        <taxon>Candidatus Thermobaculales</taxon>
        <taxon>Candidatus Thermobaculaceae</taxon>
        <taxon>Thermobaculum</taxon>
    </lineage>
</organism>
<evidence type="ECO:0000256" key="1">
    <source>
        <dbReference type="ARBA" id="ARBA00022670"/>
    </source>
</evidence>
<dbReference type="InterPro" id="IPR037518">
    <property type="entry name" value="MPN"/>
</dbReference>
<reference evidence="9" key="1">
    <citation type="journal article" date="2010" name="Stand. Genomic Sci.">
        <title>Complete genome sequence of 'Thermobaculum terrenum' type strain (YNP1).</title>
        <authorList>
            <person name="Kiss H."/>
            <person name="Cleland D."/>
            <person name="Lapidus A."/>
            <person name="Lucas S."/>
            <person name="Glavina Del Rio T."/>
            <person name="Nolan M."/>
            <person name="Tice H."/>
            <person name="Han C."/>
            <person name="Goodwin L."/>
            <person name="Pitluck S."/>
            <person name="Liolios K."/>
            <person name="Ivanova N."/>
            <person name="Mavromatis K."/>
            <person name="Ovchinnikova G."/>
            <person name="Pati A."/>
            <person name="Chen A."/>
            <person name="Palaniappan K."/>
            <person name="Land M."/>
            <person name="Hauser L."/>
            <person name="Chang Y."/>
            <person name="Jeffries C."/>
            <person name="Lu M."/>
            <person name="Brettin T."/>
            <person name="Detter J."/>
            <person name="Goker M."/>
            <person name="Tindall B."/>
            <person name="Beck B."/>
            <person name="McDermott T."/>
            <person name="Woyke T."/>
            <person name="Bristow J."/>
            <person name="Eisen J."/>
            <person name="Markowitz V."/>
            <person name="Hugenholtz P."/>
            <person name="Kyrpides N."/>
            <person name="Klenk H."/>
            <person name="Cheng J."/>
        </authorList>
    </citation>
    <scope>NUCLEOTIDE SEQUENCE [LARGE SCALE GENOMIC DNA]</scope>
    <source>
        <strain evidence="9">ATCC BAA-798 / YNP1</strain>
    </source>
</reference>
<dbReference type="STRING" id="525904.Tter_2246"/>
<gene>
    <name evidence="8" type="ordered locus">Tter_2246</name>
</gene>
<evidence type="ECO:0000256" key="2">
    <source>
        <dbReference type="ARBA" id="ARBA00022723"/>
    </source>
</evidence>
<dbReference type="HOGENOM" id="CLU_1610005_0_0_0"/>
<keyword evidence="4" id="KW-0862">Zinc</keyword>
<evidence type="ECO:0000259" key="7">
    <source>
        <dbReference type="PROSITE" id="PS50249"/>
    </source>
</evidence>